<dbReference type="EMBL" id="VSSQ01007190">
    <property type="protein sequence ID" value="MPM35142.1"/>
    <property type="molecule type" value="Genomic_DNA"/>
</dbReference>
<evidence type="ECO:0000256" key="1">
    <source>
        <dbReference type="SAM" id="Phobius"/>
    </source>
</evidence>
<name>A0A644Z2Y2_9ZZZZ</name>
<reference evidence="2" key="1">
    <citation type="submission" date="2019-08" db="EMBL/GenBank/DDBJ databases">
        <authorList>
            <person name="Kucharzyk K."/>
            <person name="Murdoch R.W."/>
            <person name="Higgins S."/>
            <person name="Loffler F."/>
        </authorList>
    </citation>
    <scope>NUCLEOTIDE SEQUENCE</scope>
</reference>
<keyword evidence="1" id="KW-0472">Membrane</keyword>
<accession>A0A644Z2Y2</accession>
<proteinExistence type="predicted"/>
<dbReference type="AlphaFoldDB" id="A0A644Z2Y2"/>
<keyword evidence="1" id="KW-0812">Transmembrane</keyword>
<keyword evidence="1" id="KW-1133">Transmembrane helix</keyword>
<organism evidence="2">
    <name type="scientific">bioreactor metagenome</name>
    <dbReference type="NCBI Taxonomy" id="1076179"/>
    <lineage>
        <taxon>unclassified sequences</taxon>
        <taxon>metagenomes</taxon>
        <taxon>ecological metagenomes</taxon>
    </lineage>
</organism>
<gene>
    <name evidence="2" type="ORF">SDC9_81732</name>
</gene>
<comment type="caution">
    <text evidence="2">The sequence shown here is derived from an EMBL/GenBank/DDBJ whole genome shotgun (WGS) entry which is preliminary data.</text>
</comment>
<sequence>MEGIGFMLFYGFCLFMIILLAVRIAMRDILAEFREELIKDLDSRKKENL</sequence>
<feature type="transmembrane region" description="Helical" evidence="1">
    <location>
        <begin position="6"/>
        <end position="26"/>
    </location>
</feature>
<protein>
    <submittedName>
        <fullName evidence="2">Uncharacterized protein</fullName>
    </submittedName>
</protein>
<evidence type="ECO:0000313" key="2">
    <source>
        <dbReference type="EMBL" id="MPM35142.1"/>
    </source>
</evidence>